<organism evidence="2 3">
    <name type="scientific">Porcisia hertigi</name>
    <dbReference type="NCBI Taxonomy" id="2761500"/>
    <lineage>
        <taxon>Eukaryota</taxon>
        <taxon>Discoba</taxon>
        <taxon>Euglenozoa</taxon>
        <taxon>Kinetoplastea</taxon>
        <taxon>Metakinetoplastina</taxon>
        <taxon>Trypanosomatida</taxon>
        <taxon>Trypanosomatidae</taxon>
        <taxon>Leishmaniinae</taxon>
        <taxon>Porcisia</taxon>
    </lineage>
</organism>
<feature type="compositionally biased region" description="Low complexity" evidence="1">
    <location>
        <begin position="46"/>
        <end position="56"/>
    </location>
</feature>
<protein>
    <submittedName>
        <fullName evidence="2">Uncharacterized protein</fullName>
    </submittedName>
</protein>
<evidence type="ECO:0000256" key="1">
    <source>
        <dbReference type="SAM" id="MobiDB-lite"/>
    </source>
</evidence>
<name>A0A836LJP9_9TRYP</name>
<dbReference type="KEGG" id="phet:94293900"/>
<sequence length="296" mass="32074">MTSPLSRSAAGISVWAAVPAVSLLARAATRRVALLRSFNATAGTSRRFTSRTTNTEDTAHHHHHTTHSRGSNFFSAYGAFRRERNANRHRQYMTLSMYLDRLPPGFRELLLWSPLLALLYFTCLSARVYYLEEGEAWYHVLLPRWWRHRADGKDGGAMVRVSSLLQRAPPSSTPTISVTLEASGSPSAASSSTNASEGTGVESMGSIATTTYAFRATGVQDIAVSGGGALLTGSPPVASYHEVRTRHAHESQGAPSPTTVSTPPPEEVHRYGVWGAPLLVIRDPVTQRVVGYTTAG</sequence>
<dbReference type="EMBL" id="JAFJZO010000008">
    <property type="protein sequence ID" value="KAG5510823.1"/>
    <property type="molecule type" value="Genomic_DNA"/>
</dbReference>
<keyword evidence="3" id="KW-1185">Reference proteome</keyword>
<feature type="region of interest" description="Disordered" evidence="1">
    <location>
        <begin position="46"/>
        <end position="70"/>
    </location>
</feature>
<dbReference type="AlphaFoldDB" id="A0A836LJP9"/>
<dbReference type="Proteomes" id="UP000674318">
    <property type="component" value="Unassembled WGS sequence"/>
</dbReference>
<proteinExistence type="predicted"/>
<feature type="region of interest" description="Disordered" evidence="1">
    <location>
        <begin position="167"/>
        <end position="202"/>
    </location>
</feature>
<feature type="compositionally biased region" description="Low complexity" evidence="1">
    <location>
        <begin position="182"/>
        <end position="196"/>
    </location>
</feature>
<evidence type="ECO:0000313" key="2">
    <source>
        <dbReference type="EMBL" id="KAG5510823.1"/>
    </source>
</evidence>
<feature type="compositionally biased region" description="Polar residues" evidence="1">
    <location>
        <begin position="167"/>
        <end position="180"/>
    </location>
</feature>
<comment type="caution">
    <text evidence="2">The sequence shown here is derived from an EMBL/GenBank/DDBJ whole genome shotgun (WGS) entry which is preliminary data.</text>
</comment>
<evidence type="ECO:0000313" key="3">
    <source>
        <dbReference type="Proteomes" id="UP000674318"/>
    </source>
</evidence>
<accession>A0A836LJP9</accession>
<reference evidence="2 3" key="1">
    <citation type="submission" date="2021-02" db="EMBL/GenBank/DDBJ databases">
        <title>Porcisia hertigi Genome sequencing and assembly.</title>
        <authorList>
            <person name="Almutairi H."/>
            <person name="Gatherer D."/>
        </authorList>
    </citation>
    <scope>NUCLEOTIDE SEQUENCE [LARGE SCALE GENOMIC DNA]</scope>
    <source>
        <strain evidence="2 3">C119</strain>
    </source>
</reference>
<gene>
    <name evidence="2" type="ORF">JKF63_07895</name>
</gene>
<feature type="region of interest" description="Disordered" evidence="1">
    <location>
        <begin position="242"/>
        <end position="266"/>
    </location>
</feature>
<dbReference type="RefSeq" id="XP_067759295.1">
    <property type="nucleotide sequence ID" value="XM_067903823.1"/>
</dbReference>
<dbReference type="GeneID" id="94293900"/>
<dbReference type="OrthoDB" id="265668at2759"/>